<evidence type="ECO:0000313" key="1">
    <source>
        <dbReference type="EMBL" id="KAJ0030948.1"/>
    </source>
</evidence>
<evidence type="ECO:0000313" key="2">
    <source>
        <dbReference type="Proteomes" id="UP001163603"/>
    </source>
</evidence>
<keyword evidence="2" id="KW-1185">Reference proteome</keyword>
<gene>
    <name evidence="1" type="ORF">Pint_14755</name>
</gene>
<reference evidence="2" key="1">
    <citation type="journal article" date="2023" name="G3 (Bethesda)">
        <title>Genome assembly and association tests identify interacting loci associated with vigor, precocity, and sex in interspecific pistachio rootstocks.</title>
        <authorList>
            <person name="Palmer W."/>
            <person name="Jacygrad E."/>
            <person name="Sagayaradj S."/>
            <person name="Cavanaugh K."/>
            <person name="Han R."/>
            <person name="Bertier L."/>
            <person name="Beede B."/>
            <person name="Kafkas S."/>
            <person name="Golino D."/>
            <person name="Preece J."/>
            <person name="Michelmore R."/>
        </authorList>
    </citation>
    <scope>NUCLEOTIDE SEQUENCE [LARGE SCALE GENOMIC DNA]</scope>
</reference>
<dbReference type="Proteomes" id="UP001163603">
    <property type="component" value="Chromosome 8"/>
</dbReference>
<accession>A0ACC0Y8U9</accession>
<name>A0ACC0Y8U9_9ROSI</name>
<protein>
    <submittedName>
        <fullName evidence="1">Uncharacterized protein</fullName>
    </submittedName>
</protein>
<sequence>MKLDSEKLIASDLDLKHSLDPGQNQPSVVAVEVAAVAAAVAAAAVAAVEAAVAIAAAGVASAIAAAGVAGFKIRQFSPHVKACLSKGRLSQKRKAAMSVTAIG</sequence>
<proteinExistence type="predicted"/>
<organism evidence="1 2">
    <name type="scientific">Pistacia integerrima</name>
    <dbReference type="NCBI Taxonomy" id="434235"/>
    <lineage>
        <taxon>Eukaryota</taxon>
        <taxon>Viridiplantae</taxon>
        <taxon>Streptophyta</taxon>
        <taxon>Embryophyta</taxon>
        <taxon>Tracheophyta</taxon>
        <taxon>Spermatophyta</taxon>
        <taxon>Magnoliopsida</taxon>
        <taxon>eudicotyledons</taxon>
        <taxon>Gunneridae</taxon>
        <taxon>Pentapetalae</taxon>
        <taxon>rosids</taxon>
        <taxon>malvids</taxon>
        <taxon>Sapindales</taxon>
        <taxon>Anacardiaceae</taxon>
        <taxon>Pistacia</taxon>
    </lineage>
</organism>
<comment type="caution">
    <text evidence="1">The sequence shown here is derived from an EMBL/GenBank/DDBJ whole genome shotgun (WGS) entry which is preliminary data.</text>
</comment>
<dbReference type="EMBL" id="CM047743">
    <property type="protein sequence ID" value="KAJ0030948.1"/>
    <property type="molecule type" value="Genomic_DNA"/>
</dbReference>